<dbReference type="SUPFAM" id="SSF52799">
    <property type="entry name" value="(Phosphotyrosine protein) phosphatases II"/>
    <property type="match status" value="1"/>
</dbReference>
<feature type="non-terminal residue" evidence="6">
    <location>
        <position position="1"/>
    </location>
</feature>
<organism evidence="6 7">
    <name type="scientific">Acaromyces ingoldii</name>
    <dbReference type="NCBI Taxonomy" id="215250"/>
    <lineage>
        <taxon>Eukaryota</taxon>
        <taxon>Fungi</taxon>
        <taxon>Dikarya</taxon>
        <taxon>Basidiomycota</taxon>
        <taxon>Ustilaginomycotina</taxon>
        <taxon>Exobasidiomycetes</taxon>
        <taxon>Exobasidiales</taxon>
        <taxon>Cryptobasidiaceae</taxon>
        <taxon>Acaromyces</taxon>
    </lineage>
</organism>
<dbReference type="GeneID" id="37040393"/>
<protein>
    <recommendedName>
        <fullName evidence="2">protein-tyrosine-phosphatase</fullName>
        <ecNumber evidence="2">3.1.3.48</ecNumber>
    </recommendedName>
</protein>
<evidence type="ECO:0000259" key="5">
    <source>
        <dbReference type="PROSITE" id="PS50056"/>
    </source>
</evidence>
<dbReference type="EC" id="3.1.3.48" evidence="2"/>
<gene>
    <name evidence="6" type="ORF">FA10DRAFT_214554</name>
</gene>
<evidence type="ECO:0000313" key="7">
    <source>
        <dbReference type="Proteomes" id="UP000245768"/>
    </source>
</evidence>
<dbReference type="GO" id="GO:0043409">
    <property type="term" value="P:negative regulation of MAPK cascade"/>
    <property type="evidence" value="ECO:0007669"/>
    <property type="project" value="TreeGrafter"/>
</dbReference>
<dbReference type="OrthoDB" id="273181at2759"/>
<dbReference type="EMBL" id="KZ819641">
    <property type="protein sequence ID" value="PWN87067.1"/>
    <property type="molecule type" value="Genomic_DNA"/>
</dbReference>
<reference evidence="6 7" key="1">
    <citation type="journal article" date="2018" name="Mol. Biol. Evol.">
        <title>Broad Genomic Sampling Reveals a Smut Pathogenic Ancestry of the Fungal Clade Ustilaginomycotina.</title>
        <authorList>
            <person name="Kijpornyongpan T."/>
            <person name="Mondo S.J."/>
            <person name="Barry K."/>
            <person name="Sandor L."/>
            <person name="Lee J."/>
            <person name="Lipzen A."/>
            <person name="Pangilinan J."/>
            <person name="LaButti K."/>
            <person name="Hainaut M."/>
            <person name="Henrissat B."/>
            <person name="Grigoriev I.V."/>
            <person name="Spatafora J.W."/>
            <person name="Aime M.C."/>
        </authorList>
    </citation>
    <scope>NUCLEOTIDE SEQUENCE [LARGE SCALE GENOMIC DNA]</scope>
    <source>
        <strain evidence="6 7">MCA 4198</strain>
    </source>
</reference>
<dbReference type="InterPro" id="IPR000340">
    <property type="entry name" value="Dual-sp_phosphatase_cat-dom"/>
</dbReference>
<dbReference type="InterPro" id="IPR029021">
    <property type="entry name" value="Prot-tyrosine_phosphatase-like"/>
</dbReference>
<dbReference type="InParanoid" id="A0A316YC45"/>
<dbReference type="InterPro" id="IPR000387">
    <property type="entry name" value="Tyr_Pase_dom"/>
</dbReference>
<dbReference type="Gene3D" id="3.90.190.10">
    <property type="entry name" value="Protein tyrosine phosphatase superfamily"/>
    <property type="match status" value="1"/>
</dbReference>
<feature type="non-terminal residue" evidence="6">
    <location>
        <position position="54"/>
    </location>
</feature>
<accession>A0A316YC45</accession>
<name>A0A316YC45_9BASI</name>
<evidence type="ECO:0000256" key="4">
    <source>
        <dbReference type="ARBA" id="ARBA00022912"/>
    </source>
</evidence>
<evidence type="ECO:0000256" key="2">
    <source>
        <dbReference type="ARBA" id="ARBA00013064"/>
    </source>
</evidence>
<evidence type="ECO:0000256" key="1">
    <source>
        <dbReference type="ARBA" id="ARBA00008601"/>
    </source>
</evidence>
<dbReference type="PROSITE" id="PS50056">
    <property type="entry name" value="TYR_PHOSPHATASE_2"/>
    <property type="match status" value="1"/>
</dbReference>
<dbReference type="GO" id="GO:0005737">
    <property type="term" value="C:cytoplasm"/>
    <property type="evidence" value="ECO:0007669"/>
    <property type="project" value="TreeGrafter"/>
</dbReference>
<dbReference type="RefSeq" id="XP_025374265.1">
    <property type="nucleotide sequence ID" value="XM_025518477.1"/>
</dbReference>
<dbReference type="PANTHER" id="PTHR10159">
    <property type="entry name" value="DUAL SPECIFICITY PROTEIN PHOSPHATASE"/>
    <property type="match status" value="1"/>
</dbReference>
<sequence>DDARMSSSPIYVHCKAGKSRSVMVVMAYLIHANRWPLQRSYSFVVDRRRSVSPN</sequence>
<dbReference type="Pfam" id="PF00782">
    <property type="entry name" value="DSPc"/>
    <property type="match status" value="1"/>
</dbReference>
<dbReference type="PANTHER" id="PTHR10159:SF530">
    <property type="entry name" value="DUAL SPECIFICITY PROTEIN PHOSPHATASE DDB_G0271350-RELATED"/>
    <property type="match status" value="1"/>
</dbReference>
<feature type="domain" description="Tyrosine specific protein phosphatases" evidence="5">
    <location>
        <begin position="1"/>
        <end position="54"/>
    </location>
</feature>
<dbReference type="Proteomes" id="UP000245768">
    <property type="component" value="Unassembled WGS sequence"/>
</dbReference>
<dbReference type="CDD" id="cd14498">
    <property type="entry name" value="DSP"/>
    <property type="match status" value="1"/>
</dbReference>
<proteinExistence type="inferred from homology"/>
<comment type="similarity">
    <text evidence="1">Belongs to the protein-tyrosine phosphatase family. Non-receptor class dual specificity subfamily.</text>
</comment>
<dbReference type="AlphaFoldDB" id="A0A316YC45"/>
<keyword evidence="4" id="KW-0904">Protein phosphatase</keyword>
<evidence type="ECO:0000256" key="3">
    <source>
        <dbReference type="ARBA" id="ARBA00022801"/>
    </source>
</evidence>
<dbReference type="GO" id="GO:0004725">
    <property type="term" value="F:protein tyrosine phosphatase activity"/>
    <property type="evidence" value="ECO:0007669"/>
    <property type="project" value="UniProtKB-EC"/>
</dbReference>
<evidence type="ECO:0000313" key="6">
    <source>
        <dbReference type="EMBL" id="PWN87067.1"/>
    </source>
</evidence>
<keyword evidence="3" id="KW-0378">Hydrolase</keyword>
<keyword evidence="7" id="KW-1185">Reference proteome</keyword>
<dbReference type="STRING" id="215250.A0A316YC45"/>